<keyword evidence="1 3" id="KW-0269">Exonuclease</keyword>
<evidence type="ECO:0000313" key="3">
    <source>
        <dbReference type="EMBL" id="EDK24355.1"/>
    </source>
</evidence>
<dbReference type="PaxDb" id="411460-RUMTOR_01410"/>
<dbReference type="GO" id="GO:0003677">
    <property type="term" value="F:DNA binding"/>
    <property type="evidence" value="ECO:0007669"/>
    <property type="project" value="InterPro"/>
</dbReference>
<dbReference type="EMBL" id="AAVP02000005">
    <property type="protein sequence ID" value="EDK24355.1"/>
    <property type="molecule type" value="Genomic_DNA"/>
</dbReference>
<sequence length="279" mass="31810">MYSLPLFLDFLHFFLYNDLYLKLLTYTRKGVRTIMLKSYIAFDLETTGLDPMNNEIIEIGALKVRDGKVSERFMEFIKPQELISPAITGLTGISNDMVASARPARSVITDFIDFCEEDILIGHNIIFDYSFTKCTAAREGLPFEKMGIDTLKIAKKVHPELESKSLSALCEHYKIENKAAHRAYFDALATAKLYQTLSHYFEPDNPKTFKPSQLTYKIRKPQPATPKQLALLERLTKNKKTFSHNTEAFSCNAEALSYNPETLSRSDASRLIDRLLKGN</sequence>
<keyword evidence="1 3" id="KW-0378">Hydrolase</keyword>
<organism evidence="3 4">
    <name type="scientific">[Ruminococcus] torques ATCC 27756</name>
    <dbReference type="NCBI Taxonomy" id="411460"/>
    <lineage>
        <taxon>Bacteria</taxon>
        <taxon>Bacillati</taxon>
        <taxon>Bacillota</taxon>
        <taxon>Clostridia</taxon>
        <taxon>Lachnospirales</taxon>
        <taxon>Lachnospiraceae</taxon>
        <taxon>Mediterraneibacter</taxon>
    </lineage>
</organism>
<dbReference type="NCBIfam" id="TIGR00573">
    <property type="entry name" value="dnaq"/>
    <property type="match status" value="1"/>
</dbReference>
<dbReference type="HOGENOM" id="CLU_047806_7_1_9"/>
<dbReference type="GO" id="GO:0008408">
    <property type="term" value="F:3'-5' exonuclease activity"/>
    <property type="evidence" value="ECO:0007669"/>
    <property type="project" value="TreeGrafter"/>
</dbReference>
<keyword evidence="3" id="KW-0548">Nucleotidyltransferase</keyword>
<keyword evidence="3" id="KW-0808">Transferase</keyword>
<accession>A5KMD9</accession>
<feature type="domain" description="Exonuclease" evidence="2">
    <location>
        <begin position="38"/>
        <end position="203"/>
    </location>
</feature>
<proteinExistence type="predicted"/>
<protein>
    <submittedName>
        <fullName evidence="3">Exonuclease, DNA polymerase III, epsilon subunit family</fullName>
        <ecNumber evidence="3">2.7.7.7</ecNumber>
    </submittedName>
</protein>
<evidence type="ECO:0000256" key="1">
    <source>
        <dbReference type="ARBA" id="ARBA00022839"/>
    </source>
</evidence>
<dbReference type="Gene3D" id="3.30.420.10">
    <property type="entry name" value="Ribonuclease H-like superfamily/Ribonuclease H"/>
    <property type="match status" value="1"/>
</dbReference>
<dbReference type="AlphaFoldDB" id="A5KMD9"/>
<dbReference type="SMART" id="SM00479">
    <property type="entry name" value="EXOIII"/>
    <property type="match status" value="1"/>
</dbReference>
<dbReference type="InterPro" id="IPR012337">
    <property type="entry name" value="RNaseH-like_sf"/>
</dbReference>
<dbReference type="GO" id="GO:0045004">
    <property type="term" value="P:DNA replication proofreading"/>
    <property type="evidence" value="ECO:0007669"/>
    <property type="project" value="TreeGrafter"/>
</dbReference>
<dbReference type="SUPFAM" id="SSF53098">
    <property type="entry name" value="Ribonuclease H-like"/>
    <property type="match status" value="1"/>
</dbReference>
<dbReference type="Proteomes" id="UP000003577">
    <property type="component" value="Unassembled WGS sequence"/>
</dbReference>
<dbReference type="GO" id="GO:0005829">
    <property type="term" value="C:cytosol"/>
    <property type="evidence" value="ECO:0007669"/>
    <property type="project" value="TreeGrafter"/>
</dbReference>
<dbReference type="GO" id="GO:0003887">
    <property type="term" value="F:DNA-directed DNA polymerase activity"/>
    <property type="evidence" value="ECO:0007669"/>
    <property type="project" value="UniProtKB-EC"/>
</dbReference>
<gene>
    <name evidence="3" type="ORF">RUMTOR_01410</name>
</gene>
<dbReference type="EC" id="2.7.7.7" evidence="3"/>
<dbReference type="InterPro" id="IPR036397">
    <property type="entry name" value="RNaseH_sf"/>
</dbReference>
<evidence type="ECO:0000259" key="2">
    <source>
        <dbReference type="SMART" id="SM00479"/>
    </source>
</evidence>
<evidence type="ECO:0000313" key="4">
    <source>
        <dbReference type="Proteomes" id="UP000003577"/>
    </source>
</evidence>
<dbReference type="CDD" id="cd06127">
    <property type="entry name" value="DEDDh"/>
    <property type="match status" value="1"/>
</dbReference>
<keyword evidence="1 3" id="KW-0540">Nuclease</keyword>
<dbReference type="PANTHER" id="PTHR30231:SF41">
    <property type="entry name" value="DNA POLYMERASE III SUBUNIT EPSILON"/>
    <property type="match status" value="1"/>
</dbReference>
<dbReference type="PANTHER" id="PTHR30231">
    <property type="entry name" value="DNA POLYMERASE III SUBUNIT EPSILON"/>
    <property type="match status" value="1"/>
</dbReference>
<comment type="caution">
    <text evidence="3">The sequence shown here is derived from an EMBL/GenBank/DDBJ whole genome shotgun (WGS) entry which is preliminary data.</text>
</comment>
<dbReference type="Pfam" id="PF00929">
    <property type="entry name" value="RNase_T"/>
    <property type="match status" value="1"/>
</dbReference>
<reference evidence="3 4" key="2">
    <citation type="submission" date="2007-04" db="EMBL/GenBank/DDBJ databases">
        <title>Draft genome sequence of Ruminococcus torques (ATCC 27756).</title>
        <authorList>
            <person name="Sudarsanam P."/>
            <person name="Ley R."/>
            <person name="Guruge J."/>
            <person name="Turnbaugh P.J."/>
            <person name="Mahowald M."/>
            <person name="Liep D."/>
            <person name="Gordon J."/>
        </authorList>
    </citation>
    <scope>NUCLEOTIDE SEQUENCE [LARGE SCALE GENOMIC DNA]</scope>
    <source>
        <strain evidence="3 4">ATCC 27756</strain>
    </source>
</reference>
<dbReference type="FunFam" id="3.30.420.10:FF:000045">
    <property type="entry name" value="3'-5' exonuclease DinG"/>
    <property type="match status" value="1"/>
</dbReference>
<reference evidence="3 4" key="1">
    <citation type="submission" date="2007-03" db="EMBL/GenBank/DDBJ databases">
        <authorList>
            <person name="Fulton L."/>
            <person name="Clifton S."/>
            <person name="Fulton B."/>
            <person name="Xu J."/>
            <person name="Minx P."/>
            <person name="Pepin K.H."/>
            <person name="Johnson M."/>
            <person name="Thiruvilangam P."/>
            <person name="Bhonagiri V."/>
            <person name="Nash W.E."/>
            <person name="Mardis E.R."/>
            <person name="Wilson R.K."/>
        </authorList>
    </citation>
    <scope>NUCLEOTIDE SEQUENCE [LARGE SCALE GENOMIC DNA]</scope>
    <source>
        <strain evidence="3 4">ATCC 27756</strain>
    </source>
</reference>
<dbReference type="InterPro" id="IPR006054">
    <property type="entry name" value="DnaQ"/>
</dbReference>
<dbReference type="InterPro" id="IPR013520">
    <property type="entry name" value="Ribonucl_H"/>
</dbReference>
<name>A5KMD9_9FIRM</name>